<comment type="caution">
    <text evidence="3">The sequence shown here is derived from an EMBL/GenBank/DDBJ whole genome shotgun (WGS) entry which is preliminary data.</text>
</comment>
<name>A0A8J3P4B8_9ACTN</name>
<accession>A0A8J3P4B8</accession>
<dbReference type="Pfam" id="PF01610">
    <property type="entry name" value="DDE_Tnp_ISL3"/>
    <property type="match status" value="1"/>
</dbReference>
<organism evidence="3 4">
    <name type="scientific">Catellatospora citrea</name>
    <dbReference type="NCBI Taxonomy" id="53366"/>
    <lineage>
        <taxon>Bacteria</taxon>
        <taxon>Bacillati</taxon>
        <taxon>Actinomycetota</taxon>
        <taxon>Actinomycetes</taxon>
        <taxon>Micromonosporales</taxon>
        <taxon>Micromonosporaceae</taxon>
        <taxon>Catellatospora</taxon>
    </lineage>
</organism>
<feature type="region of interest" description="Disordered" evidence="1">
    <location>
        <begin position="79"/>
        <end position="98"/>
    </location>
</feature>
<keyword evidence="4" id="KW-1185">Reference proteome</keyword>
<dbReference type="Proteomes" id="UP000659904">
    <property type="component" value="Unassembled WGS sequence"/>
</dbReference>
<sequence length="115" mass="12929">MRFVATDICAIFKSAVRQALPAAELVVDHCHLVQMASATVTEVRCRVTVRVRGRRGRKGNREWELRNRLRLSRVYSPRPRSAVSWHTNSRPSPPVIKSIDESTVSCSSAISDLIT</sequence>
<dbReference type="AlphaFoldDB" id="A0A8J3P4B8"/>
<evidence type="ECO:0000259" key="2">
    <source>
        <dbReference type="Pfam" id="PF01610"/>
    </source>
</evidence>
<reference evidence="3 4" key="1">
    <citation type="submission" date="2021-01" db="EMBL/GenBank/DDBJ databases">
        <title>Whole genome shotgun sequence of Catellatospora citrea NBRC 14495.</title>
        <authorList>
            <person name="Komaki H."/>
            <person name="Tamura T."/>
        </authorList>
    </citation>
    <scope>NUCLEOTIDE SEQUENCE [LARGE SCALE GENOMIC DNA]</scope>
    <source>
        <strain evidence="3 4">NBRC 14495</strain>
    </source>
</reference>
<protein>
    <recommendedName>
        <fullName evidence="2">Transposase IS204/IS1001/IS1096/IS1165 DDE domain-containing protein</fullName>
    </recommendedName>
</protein>
<evidence type="ECO:0000256" key="1">
    <source>
        <dbReference type="SAM" id="MobiDB-lite"/>
    </source>
</evidence>
<proteinExistence type="predicted"/>
<evidence type="ECO:0000313" key="4">
    <source>
        <dbReference type="Proteomes" id="UP000659904"/>
    </source>
</evidence>
<dbReference type="EMBL" id="BONH01000079">
    <property type="protein sequence ID" value="GIG03214.1"/>
    <property type="molecule type" value="Genomic_DNA"/>
</dbReference>
<gene>
    <name evidence="3" type="ORF">Cci01nite_83070</name>
</gene>
<feature type="domain" description="Transposase IS204/IS1001/IS1096/IS1165 DDE" evidence="2">
    <location>
        <begin position="2"/>
        <end position="72"/>
    </location>
</feature>
<evidence type="ECO:0000313" key="3">
    <source>
        <dbReference type="EMBL" id="GIG03214.1"/>
    </source>
</evidence>
<dbReference type="InterPro" id="IPR002560">
    <property type="entry name" value="Transposase_DDE"/>
</dbReference>